<dbReference type="GeneID" id="1189298"/>
<reference evidence="1 2" key="1">
    <citation type="journal article" date="2017" name="Appl. Environ. Microbiol.">
        <title>Parallel evolution of two clades of a major Atlantic endemic Vibrio parahaemolyticus pathogen lineage by independent acquisition of related pathogenicity islands.</title>
        <authorList>
            <person name="Xu F."/>
            <person name="Gonzalez-Escalona N."/>
            <person name="Drees K.P."/>
            <person name="Sebra R.P."/>
            <person name="Cooper V.S."/>
            <person name="Jones S.H."/>
            <person name="Whistler C.A."/>
        </authorList>
    </citation>
    <scope>NUCLEOTIDE SEQUENCE [LARGE SCALE GENOMIC DNA]</scope>
    <source>
        <strain evidence="1 2">MAVP-3</strain>
    </source>
</reference>
<gene>
    <name evidence="1" type="ORF">CA163_09620</name>
</gene>
<name>A0A0L8TTX7_VIBPH</name>
<comment type="caution">
    <text evidence="1">The sequence shown here is derived from an EMBL/GenBank/DDBJ whole genome shotgun (WGS) entry which is preliminary data.</text>
</comment>
<evidence type="ECO:0000313" key="1">
    <source>
        <dbReference type="EMBL" id="OXE33036.1"/>
    </source>
</evidence>
<dbReference type="EMBL" id="NIXT01000437">
    <property type="protein sequence ID" value="OXE33036.1"/>
    <property type="molecule type" value="Genomic_DNA"/>
</dbReference>
<dbReference type="RefSeq" id="WP_005477694.1">
    <property type="nucleotide sequence ID" value="NZ_CAMFHI010000013.1"/>
</dbReference>
<evidence type="ECO:0000313" key="2">
    <source>
        <dbReference type="Proteomes" id="UP000214596"/>
    </source>
</evidence>
<dbReference type="OrthoDB" id="9982348at2"/>
<dbReference type="AlphaFoldDB" id="A0A0L8TTX7"/>
<protein>
    <submittedName>
        <fullName evidence="1">Uncharacterized protein</fullName>
    </submittedName>
</protein>
<accession>A0A0L8TTX7</accession>
<proteinExistence type="predicted"/>
<dbReference type="Proteomes" id="UP000214596">
    <property type="component" value="Unassembled WGS sequence"/>
</dbReference>
<sequence>MMFGIFGKKFKKKDTEEYLWHSPSADFTIFDPKKIGSFSLRYGWGIYFSFEKDRARMHQRKVEHIFKLPIAALEGKTFIYLHEGIKSQKDHKIQDLAISIYGRVEYCNPDFDVNGHQFYKDIVSRYPTEEDAVKYILQSGITGAVVKELSETIVLLYDLSLWKLVDKVSFS</sequence>
<organism evidence="1 2">
    <name type="scientific">Vibrio parahaemolyticus</name>
    <dbReference type="NCBI Taxonomy" id="670"/>
    <lineage>
        <taxon>Bacteria</taxon>
        <taxon>Pseudomonadati</taxon>
        <taxon>Pseudomonadota</taxon>
        <taxon>Gammaproteobacteria</taxon>
        <taxon>Vibrionales</taxon>
        <taxon>Vibrionaceae</taxon>
        <taxon>Vibrio</taxon>
    </lineage>
</organism>